<dbReference type="Proteomes" id="UP001221142">
    <property type="component" value="Unassembled WGS sequence"/>
</dbReference>
<dbReference type="AlphaFoldDB" id="A0AAD7CG17"/>
<comment type="caution">
    <text evidence="1">The sequence shown here is derived from an EMBL/GenBank/DDBJ whole genome shotgun (WGS) entry which is preliminary data.</text>
</comment>
<keyword evidence="2" id="KW-1185">Reference proteome</keyword>
<reference evidence="1" key="1">
    <citation type="submission" date="2023-03" db="EMBL/GenBank/DDBJ databases">
        <title>Massive genome expansion in bonnet fungi (Mycena s.s.) driven by repeated elements and novel gene families across ecological guilds.</title>
        <authorList>
            <consortium name="Lawrence Berkeley National Laboratory"/>
            <person name="Harder C.B."/>
            <person name="Miyauchi S."/>
            <person name="Viragh M."/>
            <person name="Kuo A."/>
            <person name="Thoen E."/>
            <person name="Andreopoulos B."/>
            <person name="Lu D."/>
            <person name="Skrede I."/>
            <person name="Drula E."/>
            <person name="Henrissat B."/>
            <person name="Morin E."/>
            <person name="Kohler A."/>
            <person name="Barry K."/>
            <person name="LaButti K."/>
            <person name="Morin E."/>
            <person name="Salamov A."/>
            <person name="Lipzen A."/>
            <person name="Mereny Z."/>
            <person name="Hegedus B."/>
            <person name="Baldrian P."/>
            <person name="Stursova M."/>
            <person name="Weitz H."/>
            <person name="Taylor A."/>
            <person name="Grigoriev I.V."/>
            <person name="Nagy L.G."/>
            <person name="Martin F."/>
            <person name="Kauserud H."/>
        </authorList>
    </citation>
    <scope>NUCLEOTIDE SEQUENCE</scope>
    <source>
        <strain evidence="1">9284</strain>
    </source>
</reference>
<protein>
    <submittedName>
        <fullName evidence="1">Uncharacterized protein</fullName>
    </submittedName>
</protein>
<evidence type="ECO:0000313" key="2">
    <source>
        <dbReference type="Proteomes" id="UP001221142"/>
    </source>
</evidence>
<gene>
    <name evidence="1" type="ORF">FB45DRAFT_893763</name>
</gene>
<sequence length="211" mass="23997">MHIPQQTHPTIHLVRDCRGEVVGQLDSPSALAGLYPDLILQMAARLEDEGTPDQYDDLWELILTHWFPSSEGYTLHRHWQVPYLRDRDGLDKVTIVVKTNAGIPVVLLDISPPRGFDNWHSRAAAQALSTDHFEHVAPYYDYPLCAISAMGKKWTAFQSISSHLTAHEARAFGEENIDWMEDIVSEPSYEMLERFFAVLKERIQSVSRGVA</sequence>
<proteinExistence type="predicted"/>
<organism evidence="1 2">
    <name type="scientific">Roridomyces roridus</name>
    <dbReference type="NCBI Taxonomy" id="1738132"/>
    <lineage>
        <taxon>Eukaryota</taxon>
        <taxon>Fungi</taxon>
        <taxon>Dikarya</taxon>
        <taxon>Basidiomycota</taxon>
        <taxon>Agaricomycotina</taxon>
        <taxon>Agaricomycetes</taxon>
        <taxon>Agaricomycetidae</taxon>
        <taxon>Agaricales</taxon>
        <taxon>Marasmiineae</taxon>
        <taxon>Mycenaceae</taxon>
        <taxon>Roridomyces</taxon>
    </lineage>
</organism>
<name>A0AAD7CG17_9AGAR</name>
<evidence type="ECO:0000313" key="1">
    <source>
        <dbReference type="EMBL" id="KAJ7647558.1"/>
    </source>
</evidence>
<accession>A0AAD7CG17</accession>
<dbReference type="EMBL" id="JARKIF010000002">
    <property type="protein sequence ID" value="KAJ7647558.1"/>
    <property type="molecule type" value="Genomic_DNA"/>
</dbReference>